<evidence type="ECO:0000256" key="2">
    <source>
        <dbReference type="ARBA" id="ARBA00022898"/>
    </source>
</evidence>
<comment type="caution">
    <text evidence="4">The sequence shown here is derived from an EMBL/GenBank/DDBJ whole genome shotgun (WGS) entry which is preliminary data.</text>
</comment>
<evidence type="ECO:0000256" key="1">
    <source>
        <dbReference type="ARBA" id="ARBA00001933"/>
    </source>
</evidence>
<dbReference type="SUPFAM" id="SSF53383">
    <property type="entry name" value="PLP-dependent transferases"/>
    <property type="match status" value="1"/>
</dbReference>
<keyword evidence="4" id="KW-0032">Aminotransferase</keyword>
<dbReference type="PANTHER" id="PTHR21152:SF40">
    <property type="entry name" value="ALANINE--GLYOXYLATE AMINOTRANSFERASE"/>
    <property type="match status" value="1"/>
</dbReference>
<dbReference type="SUPFAM" id="SSF55729">
    <property type="entry name" value="Acyl-CoA N-acyltransferases (Nat)"/>
    <property type="match status" value="1"/>
</dbReference>
<proteinExistence type="predicted"/>
<dbReference type="GO" id="GO:0008453">
    <property type="term" value="F:alanine-glyoxylate transaminase activity"/>
    <property type="evidence" value="ECO:0007669"/>
    <property type="project" value="TreeGrafter"/>
</dbReference>
<dbReference type="InterPro" id="IPR015421">
    <property type="entry name" value="PyrdxlP-dep_Trfase_major"/>
</dbReference>
<dbReference type="PROSITE" id="PS51186">
    <property type="entry name" value="GNAT"/>
    <property type="match status" value="1"/>
</dbReference>
<keyword evidence="2" id="KW-0663">Pyridoxal phosphate</keyword>
<dbReference type="AlphaFoldDB" id="A0A5D4NWF6"/>
<protein>
    <submittedName>
        <fullName evidence="4">Aminotransferase class V-fold PLP-dependent enzyme</fullName>
    </submittedName>
</protein>
<dbReference type="GO" id="GO:0016747">
    <property type="term" value="F:acyltransferase activity, transferring groups other than amino-acyl groups"/>
    <property type="evidence" value="ECO:0007669"/>
    <property type="project" value="InterPro"/>
</dbReference>
<feature type="domain" description="N-acetyltransferase" evidence="3">
    <location>
        <begin position="6"/>
        <end position="169"/>
    </location>
</feature>
<dbReference type="InterPro" id="IPR000192">
    <property type="entry name" value="Aminotrans_V_dom"/>
</dbReference>
<dbReference type="InterPro" id="IPR054597">
    <property type="entry name" value="FeeM_cat"/>
</dbReference>
<sequence length="537" mass="61326">MKTDSLHFKIANDIEEFNQIHRMNYETFVNEIPQHERNPERMLVDRFHNENTYIIAKKGNELIGMIAVRGNRPFSLDQKLPNIDSYLPEGGSPCEIRLLSVHKDYRSSIVFYKLVERAVSHCLRNGYNLALISGTERQLKLYKRIGFEIFGPLVGKNEARFQPMFITKENFERATKVFNRLMHRQESQRKIMNFLPGPVPVKKEVEKAFSKEAISHRSTDFMDQMSDVKNRLKDMTGAPNVQVLVGTGTLSNDLVAARLHRQGGRGLILANGEFGLRLVDHARRMDLHFEVIAKGWNEEITLEEVDEYLQNEPDIRWLWLVHCETSTGYLFDLEEYKRLCNKHGVNLCVDACSSAGSTPLNLKGVFMATTVSGKAFGSYPGLAVVFHRDEVEADNSVPRYLDLGMYQENNSVPYTHSSNLVAAFHAALLELDLYSKARLNYEVRRTLERSGITCLGDGTYSPGIITIPLPEGISSRGFGDNLKKKKILISYESDYLFKRNWVQIALMGEYKLNEVMMALDKFIEEYKEQTASEAAVL</sequence>
<dbReference type="GO" id="GO:0004760">
    <property type="term" value="F:L-serine-pyruvate transaminase activity"/>
    <property type="evidence" value="ECO:0007669"/>
    <property type="project" value="TreeGrafter"/>
</dbReference>
<dbReference type="OrthoDB" id="389074at2"/>
<dbReference type="InterPro" id="IPR015424">
    <property type="entry name" value="PyrdxlP-dep_Trfase"/>
</dbReference>
<dbReference type="InterPro" id="IPR000182">
    <property type="entry name" value="GNAT_dom"/>
</dbReference>
<evidence type="ECO:0000259" key="3">
    <source>
        <dbReference type="PROSITE" id="PS51186"/>
    </source>
</evidence>
<dbReference type="RefSeq" id="WP_148938990.1">
    <property type="nucleotide sequence ID" value="NZ_VTEI01000003.1"/>
</dbReference>
<dbReference type="Pfam" id="PF21926">
    <property type="entry name" value="FeeM"/>
    <property type="match status" value="1"/>
</dbReference>
<dbReference type="Gene3D" id="3.40.640.10">
    <property type="entry name" value="Type I PLP-dependent aspartate aminotransferase-like (Major domain)"/>
    <property type="match status" value="1"/>
</dbReference>
<dbReference type="InterPro" id="IPR015422">
    <property type="entry name" value="PyrdxlP-dep_Trfase_small"/>
</dbReference>
<reference evidence="4 5" key="1">
    <citation type="submission" date="2019-08" db="EMBL/GenBank/DDBJ databases">
        <title>Bacillus genomes from the desert of Cuatro Cienegas, Coahuila.</title>
        <authorList>
            <person name="Olmedo-Alvarez G."/>
        </authorList>
    </citation>
    <scope>NUCLEOTIDE SEQUENCE [LARGE SCALE GENOMIC DNA]</scope>
    <source>
        <strain evidence="4 5">CH34_1T</strain>
    </source>
</reference>
<evidence type="ECO:0000313" key="4">
    <source>
        <dbReference type="EMBL" id="TYS17656.1"/>
    </source>
</evidence>
<comment type="cofactor">
    <cofactor evidence="1">
        <name>pyridoxal 5'-phosphate</name>
        <dbReference type="ChEBI" id="CHEBI:597326"/>
    </cofactor>
</comment>
<dbReference type="Gene3D" id="3.40.630.30">
    <property type="match status" value="1"/>
</dbReference>
<dbReference type="GO" id="GO:0019265">
    <property type="term" value="P:glycine biosynthetic process, by transamination of glyoxylate"/>
    <property type="evidence" value="ECO:0007669"/>
    <property type="project" value="TreeGrafter"/>
</dbReference>
<gene>
    <name evidence="4" type="ORF">FZC78_07280</name>
</gene>
<name>A0A5D4NWF6_9BACI</name>
<dbReference type="PANTHER" id="PTHR21152">
    <property type="entry name" value="AMINOTRANSFERASE CLASS V"/>
    <property type="match status" value="1"/>
</dbReference>
<keyword evidence="4" id="KW-0808">Transferase</keyword>
<organism evidence="4 5">
    <name type="scientific">Rossellomorea vietnamensis</name>
    <dbReference type="NCBI Taxonomy" id="218284"/>
    <lineage>
        <taxon>Bacteria</taxon>
        <taxon>Bacillati</taxon>
        <taxon>Bacillota</taxon>
        <taxon>Bacilli</taxon>
        <taxon>Bacillales</taxon>
        <taxon>Bacillaceae</taxon>
        <taxon>Rossellomorea</taxon>
    </lineage>
</organism>
<dbReference type="Proteomes" id="UP000322267">
    <property type="component" value="Unassembled WGS sequence"/>
</dbReference>
<dbReference type="EMBL" id="VTEI01000003">
    <property type="protein sequence ID" value="TYS17656.1"/>
    <property type="molecule type" value="Genomic_DNA"/>
</dbReference>
<accession>A0A5D4NWF6</accession>
<dbReference type="InterPro" id="IPR016181">
    <property type="entry name" value="Acyl_CoA_acyltransferase"/>
</dbReference>
<evidence type="ECO:0000313" key="5">
    <source>
        <dbReference type="Proteomes" id="UP000322267"/>
    </source>
</evidence>
<dbReference type="Gene3D" id="3.90.1150.10">
    <property type="entry name" value="Aspartate Aminotransferase, domain 1"/>
    <property type="match status" value="1"/>
</dbReference>
<dbReference type="Pfam" id="PF00266">
    <property type="entry name" value="Aminotran_5"/>
    <property type="match status" value="1"/>
</dbReference>